<evidence type="ECO:0000256" key="1">
    <source>
        <dbReference type="ARBA" id="ARBA00000798"/>
    </source>
</evidence>
<comment type="subcellular location">
    <subcellularLocation>
        <location evidence="3">Secreted</location>
    </subcellularLocation>
</comment>
<protein>
    <recommendedName>
        <fullName evidence="6">Phospholipase D</fullName>
        <ecNumber evidence="5">3.1.4.4</ecNumber>
    </recommendedName>
    <alternativeName>
        <fullName evidence="11">Choline phosphatase</fullName>
    </alternativeName>
</protein>
<dbReference type="SUPFAM" id="SSF56024">
    <property type="entry name" value="Phospholipase D/nuclease"/>
    <property type="match status" value="2"/>
</dbReference>
<evidence type="ECO:0000259" key="12">
    <source>
        <dbReference type="PROSITE" id="PS50035"/>
    </source>
</evidence>
<dbReference type="GO" id="GO:0016891">
    <property type="term" value="F:RNA endonuclease activity producing 5'-phosphomonoesters, hydrolytic mechanism"/>
    <property type="evidence" value="ECO:0007669"/>
    <property type="project" value="TreeGrafter"/>
</dbReference>
<dbReference type="AlphaFoldDB" id="A0A2Z4YG80"/>
<dbReference type="RefSeq" id="WP_112904699.1">
    <property type="nucleotide sequence ID" value="NZ_CP030760.1"/>
</dbReference>
<name>A0A2Z4YG80_RHILE</name>
<dbReference type="Proteomes" id="UP000251166">
    <property type="component" value="Chromosome"/>
</dbReference>
<sequence length="697" mass="76106">MGRITKAGAWCNGEVAYLAWMADGPIADCLGFMITRVHETGPEAGARRILPTWIAFTDQSNPDWLEQDSSVWPIQQYQWRDLTLRRSRDEAIVRPIDFRIHYEITPVGLAGPGRKPVPASDTAPYRDENGKPRYVGPPRPLFLLDEPFKTESIDVTHDFPGGGGAIKATYTNGILSTQNLLRQLEKVQGVKPQNIAPGPAMRITEGLLKTLKAHIPKKGDPIRLFLTADVLSFLTMLIDRAETGNGELYLALYELHDPELIERLTALVKAGKAHVILSTSGSTDLNKKGDPLPRKPVVWDTGNHDARIGLHAAAPSAERMQDRLFNNNSHIGHNKFAVYVEGGVARAVMTGSTNWTETGLCTQSNNVILIEDKNVAARFLAYWKLLRDDPQPVGVPLTVSNHGETAEGFAPSKGVQGPALRLANAAPTGPVTLKDGKTTVEILFSPNTKAPTKNKTSPTPVDLSRVYSLMEHADSAILFLTFYPGVRGEQNVIGQAAELAVKRPDLLVQGAISNPAALPPAKPGEPTTYVHQPDGEVRDLPQRAIWWPGGDAGRVVMVRAAAISAQFGDLRPELLSAGHAIIHDKIVVIDPLHPDNCTVITGSHNLGYKASYQNDENLLIVRGNQSLAAAYAIHILDVYDHYVLRAKLQEELRQSLIATGRPPKTESGGFLNAKASWQGRWFAPAKAPSSRDYFLSL</sequence>
<dbReference type="Pfam" id="PF13091">
    <property type="entry name" value="PLDc_2"/>
    <property type="match status" value="2"/>
</dbReference>
<dbReference type="PANTHER" id="PTHR43856:SF1">
    <property type="entry name" value="MITOCHONDRIAL CARDIOLIPIN HYDROLASE"/>
    <property type="match status" value="1"/>
</dbReference>
<evidence type="ECO:0000313" key="13">
    <source>
        <dbReference type="EMBL" id="AXA39502.1"/>
    </source>
</evidence>
<dbReference type="PANTHER" id="PTHR43856">
    <property type="entry name" value="CARDIOLIPIN HYDROLASE"/>
    <property type="match status" value="1"/>
</dbReference>
<evidence type="ECO:0000256" key="5">
    <source>
        <dbReference type="ARBA" id="ARBA00012027"/>
    </source>
</evidence>
<evidence type="ECO:0000256" key="9">
    <source>
        <dbReference type="ARBA" id="ARBA00022963"/>
    </source>
</evidence>
<dbReference type="GO" id="GO:0005576">
    <property type="term" value="C:extracellular region"/>
    <property type="evidence" value="ECO:0007669"/>
    <property type="project" value="UniProtKB-SubCell"/>
</dbReference>
<comment type="catalytic activity">
    <reaction evidence="1">
        <text>a 1,2-diacyl-sn-glycero-3-phosphocholine + H2O = a 1,2-diacyl-sn-glycero-3-phosphate + choline + H(+)</text>
        <dbReference type="Rhea" id="RHEA:14445"/>
        <dbReference type="ChEBI" id="CHEBI:15354"/>
        <dbReference type="ChEBI" id="CHEBI:15377"/>
        <dbReference type="ChEBI" id="CHEBI:15378"/>
        <dbReference type="ChEBI" id="CHEBI:57643"/>
        <dbReference type="ChEBI" id="CHEBI:58608"/>
        <dbReference type="EC" id="3.1.4.4"/>
    </reaction>
</comment>
<dbReference type="InterPro" id="IPR001736">
    <property type="entry name" value="PLipase_D/transphosphatidylase"/>
</dbReference>
<evidence type="ECO:0000256" key="2">
    <source>
        <dbReference type="ARBA" id="ARBA00003145"/>
    </source>
</evidence>
<evidence type="ECO:0000256" key="6">
    <source>
        <dbReference type="ARBA" id="ARBA00018392"/>
    </source>
</evidence>
<dbReference type="EMBL" id="CP030760">
    <property type="protein sequence ID" value="AXA39502.1"/>
    <property type="molecule type" value="Genomic_DNA"/>
</dbReference>
<dbReference type="EC" id="3.1.4.4" evidence="5"/>
<comment type="function">
    <text evidence="2">Could be a virulence factor.</text>
</comment>
<keyword evidence="7" id="KW-0964">Secreted</keyword>
<dbReference type="Gene3D" id="3.30.870.10">
    <property type="entry name" value="Endonuclease Chain A"/>
    <property type="match status" value="2"/>
</dbReference>
<evidence type="ECO:0000256" key="10">
    <source>
        <dbReference type="ARBA" id="ARBA00023098"/>
    </source>
</evidence>
<dbReference type="GO" id="GO:0006793">
    <property type="term" value="P:phosphorus metabolic process"/>
    <property type="evidence" value="ECO:0007669"/>
    <property type="project" value="UniProtKB-ARBA"/>
</dbReference>
<evidence type="ECO:0000256" key="11">
    <source>
        <dbReference type="ARBA" id="ARBA00029594"/>
    </source>
</evidence>
<keyword evidence="8" id="KW-0378">Hydrolase</keyword>
<evidence type="ECO:0000256" key="3">
    <source>
        <dbReference type="ARBA" id="ARBA00004613"/>
    </source>
</evidence>
<keyword evidence="9" id="KW-0442">Lipid degradation</keyword>
<reference evidence="13 14" key="1">
    <citation type="submission" date="2018-07" db="EMBL/GenBank/DDBJ databases">
        <title>Rhizobium leguminosarum strain:ATCC 14479 Genome sequencing and assembly.</title>
        <authorList>
            <person name="Chakraborty R."/>
        </authorList>
    </citation>
    <scope>NUCLEOTIDE SEQUENCE [LARGE SCALE GENOMIC DNA]</scope>
    <source>
        <strain evidence="13 14">ATCC 14479</strain>
    </source>
</reference>
<organism evidence="13 14">
    <name type="scientific">Rhizobium leguminosarum</name>
    <dbReference type="NCBI Taxonomy" id="384"/>
    <lineage>
        <taxon>Bacteria</taxon>
        <taxon>Pseudomonadati</taxon>
        <taxon>Pseudomonadota</taxon>
        <taxon>Alphaproteobacteria</taxon>
        <taxon>Hyphomicrobiales</taxon>
        <taxon>Rhizobiaceae</taxon>
        <taxon>Rhizobium/Agrobacterium group</taxon>
        <taxon>Rhizobium</taxon>
    </lineage>
</organism>
<evidence type="ECO:0000256" key="8">
    <source>
        <dbReference type="ARBA" id="ARBA00022801"/>
    </source>
</evidence>
<proteinExistence type="inferred from homology"/>
<dbReference type="GO" id="GO:0004630">
    <property type="term" value="F:phospholipase D activity"/>
    <property type="evidence" value="ECO:0007669"/>
    <property type="project" value="UniProtKB-EC"/>
</dbReference>
<dbReference type="InterPro" id="IPR025202">
    <property type="entry name" value="PLD-like_dom"/>
</dbReference>
<keyword evidence="10" id="KW-0443">Lipid metabolism</keyword>
<evidence type="ECO:0000313" key="14">
    <source>
        <dbReference type="Proteomes" id="UP000251166"/>
    </source>
</evidence>
<comment type="similarity">
    <text evidence="4">Belongs to the phospholipase D family.</text>
</comment>
<evidence type="ECO:0000256" key="4">
    <source>
        <dbReference type="ARBA" id="ARBA00008664"/>
    </source>
</evidence>
<accession>A0A2Z4YG80</accession>
<dbReference type="PROSITE" id="PS50035">
    <property type="entry name" value="PLD"/>
    <property type="match status" value="1"/>
</dbReference>
<feature type="domain" description="PLD phosphodiesterase" evidence="12">
    <location>
        <begin position="578"/>
        <end position="610"/>
    </location>
</feature>
<dbReference type="GO" id="GO:0016042">
    <property type="term" value="P:lipid catabolic process"/>
    <property type="evidence" value="ECO:0007669"/>
    <property type="project" value="UniProtKB-KW"/>
</dbReference>
<dbReference type="InterPro" id="IPR051406">
    <property type="entry name" value="PLD_domain"/>
</dbReference>
<evidence type="ECO:0000256" key="7">
    <source>
        <dbReference type="ARBA" id="ARBA00022525"/>
    </source>
</evidence>
<gene>
    <name evidence="13" type="ORF">DLJ82_1901</name>
</gene>